<evidence type="ECO:0000256" key="1">
    <source>
        <dbReference type="ARBA" id="ARBA00004123"/>
    </source>
</evidence>
<dbReference type="AlphaFoldDB" id="A0A540MRC7"/>
<gene>
    <name evidence="5" type="ORF">C1H46_013014</name>
</gene>
<accession>A0A540MRC7</accession>
<dbReference type="GO" id="GO:0005634">
    <property type="term" value="C:nucleus"/>
    <property type="evidence" value="ECO:0007669"/>
    <property type="project" value="UniProtKB-SubCell"/>
</dbReference>
<comment type="similarity">
    <text evidence="2">Belongs to the NPR1-interactor family.</text>
</comment>
<keyword evidence="3" id="KW-0539">Nucleus</keyword>
<reference evidence="5 6" key="1">
    <citation type="journal article" date="2019" name="G3 (Bethesda)">
        <title>Sequencing of a Wild Apple (Malus baccata) Genome Unravels the Differences Between Cultivated and Wild Apple Species Regarding Disease Resistance and Cold Tolerance.</title>
        <authorList>
            <person name="Chen X."/>
        </authorList>
    </citation>
    <scope>NUCLEOTIDE SEQUENCE [LARGE SCALE GENOMIC DNA]</scope>
    <source>
        <strain evidence="6">cv. Shandingzi</strain>
        <tissue evidence="5">Leaves</tissue>
    </source>
</reference>
<dbReference type="EMBL" id="VIEB01000196">
    <property type="protein sequence ID" value="TQE01334.1"/>
    <property type="molecule type" value="Genomic_DNA"/>
</dbReference>
<dbReference type="Pfam" id="PF15699">
    <property type="entry name" value="NPR1_interact"/>
    <property type="match status" value="1"/>
</dbReference>
<dbReference type="GO" id="GO:0010112">
    <property type="term" value="P:regulation of systemic acquired resistance"/>
    <property type="evidence" value="ECO:0007669"/>
    <property type="project" value="InterPro"/>
</dbReference>
<dbReference type="PANTHER" id="PTHR33669">
    <property type="entry name" value="PROTEIN NEGATIVE REGULATOR OF RESISTANCE"/>
    <property type="match status" value="1"/>
</dbReference>
<organism evidence="5 6">
    <name type="scientific">Malus baccata</name>
    <name type="common">Siberian crab apple</name>
    <name type="synonym">Pyrus baccata</name>
    <dbReference type="NCBI Taxonomy" id="106549"/>
    <lineage>
        <taxon>Eukaryota</taxon>
        <taxon>Viridiplantae</taxon>
        <taxon>Streptophyta</taxon>
        <taxon>Embryophyta</taxon>
        <taxon>Tracheophyta</taxon>
        <taxon>Spermatophyta</taxon>
        <taxon>Magnoliopsida</taxon>
        <taxon>eudicotyledons</taxon>
        <taxon>Gunneridae</taxon>
        <taxon>Pentapetalae</taxon>
        <taxon>rosids</taxon>
        <taxon>fabids</taxon>
        <taxon>Rosales</taxon>
        <taxon>Rosaceae</taxon>
        <taxon>Amygdaloideae</taxon>
        <taxon>Maleae</taxon>
        <taxon>Malus</taxon>
    </lineage>
</organism>
<proteinExistence type="inferred from homology"/>
<evidence type="ECO:0000256" key="2">
    <source>
        <dbReference type="ARBA" id="ARBA00009937"/>
    </source>
</evidence>
<comment type="subcellular location">
    <subcellularLocation>
        <location evidence="1">Nucleus</location>
    </subcellularLocation>
</comment>
<keyword evidence="6" id="KW-1185">Reference proteome</keyword>
<feature type="region of interest" description="Disordered" evidence="4">
    <location>
        <begin position="52"/>
        <end position="103"/>
    </location>
</feature>
<sequence>MENKKKIEDVDQVCWKHQDDDGLKEEEEESEEMKMEKFYSLIRSYHEARNRLRLRNATRPPPPPPQVHSDDHEVLSVNKVNSNKRRKKMGGDDDDAGGGGGGGKIWVPSFEVGDFANEVEFRRSLYSCNNIITSTGSTAGSAEQKQDDGKNEFLDLRLTL</sequence>
<dbReference type="Proteomes" id="UP000315295">
    <property type="component" value="Unassembled WGS sequence"/>
</dbReference>
<dbReference type="PANTHER" id="PTHR33669:SF1">
    <property type="entry name" value="PROTEIN NIM1-INTERACTING 1"/>
    <property type="match status" value="1"/>
</dbReference>
<evidence type="ECO:0000313" key="5">
    <source>
        <dbReference type="EMBL" id="TQE01334.1"/>
    </source>
</evidence>
<comment type="caution">
    <text evidence="5">The sequence shown here is derived from an EMBL/GenBank/DDBJ whole genome shotgun (WGS) entry which is preliminary data.</text>
</comment>
<name>A0A540MRC7_MALBA</name>
<evidence type="ECO:0000256" key="4">
    <source>
        <dbReference type="SAM" id="MobiDB-lite"/>
    </source>
</evidence>
<protein>
    <submittedName>
        <fullName evidence="5">Uncharacterized protein</fullName>
    </submittedName>
</protein>
<evidence type="ECO:0000256" key="3">
    <source>
        <dbReference type="ARBA" id="ARBA00023242"/>
    </source>
</evidence>
<evidence type="ECO:0000313" key="6">
    <source>
        <dbReference type="Proteomes" id="UP000315295"/>
    </source>
</evidence>
<dbReference type="InterPro" id="IPR031425">
    <property type="entry name" value="NPR1/NH1-interacting"/>
</dbReference>